<dbReference type="Pfam" id="PF02390">
    <property type="entry name" value="Methyltransf_4"/>
    <property type="match status" value="1"/>
</dbReference>
<evidence type="ECO:0000256" key="1">
    <source>
        <dbReference type="ARBA" id="ARBA00000142"/>
    </source>
</evidence>
<dbReference type="PROSITE" id="PS51625">
    <property type="entry name" value="SAM_MT_TRMB"/>
    <property type="match status" value="1"/>
</dbReference>
<proteinExistence type="inferred from homology"/>
<evidence type="ECO:0000256" key="4">
    <source>
        <dbReference type="ARBA" id="ARBA00022679"/>
    </source>
</evidence>
<evidence type="ECO:0000256" key="5">
    <source>
        <dbReference type="ARBA" id="ARBA00022691"/>
    </source>
</evidence>
<reference evidence="8 9" key="1">
    <citation type="submission" date="2017-09" db="EMBL/GenBank/DDBJ databases">
        <title>Bacterial strain isolated from the female urinary microbiota.</title>
        <authorList>
            <person name="Thomas-White K."/>
            <person name="Kumar N."/>
            <person name="Forster S."/>
            <person name="Putonti C."/>
            <person name="Lawley T."/>
            <person name="Wolfe A.J."/>
        </authorList>
    </citation>
    <scope>NUCLEOTIDE SEQUENCE [LARGE SCALE GENOMIC DNA]</scope>
    <source>
        <strain evidence="8 9">UMB0204</strain>
    </source>
</reference>
<keyword evidence="5 7" id="KW-0949">S-adenosyl-L-methionine</keyword>
<dbReference type="NCBIfam" id="TIGR00091">
    <property type="entry name" value="tRNA (guanosine(46)-N7)-methyltransferase TrmB"/>
    <property type="match status" value="1"/>
</dbReference>
<feature type="binding site" evidence="7">
    <location>
        <position position="95"/>
    </location>
    <ligand>
        <name>S-adenosyl-L-methionine</name>
        <dbReference type="ChEBI" id="CHEBI:59789"/>
    </ligand>
</feature>
<keyword evidence="3 7" id="KW-0489">Methyltransferase</keyword>
<dbReference type="InterPro" id="IPR029063">
    <property type="entry name" value="SAM-dependent_MTases_sf"/>
</dbReference>
<evidence type="ECO:0000313" key="8">
    <source>
        <dbReference type="EMBL" id="PMC82196.1"/>
    </source>
</evidence>
<protein>
    <recommendedName>
        <fullName evidence="7">tRNA (guanine-N(7)-)-methyltransferase</fullName>
        <ecNumber evidence="7">2.1.1.33</ecNumber>
    </recommendedName>
    <alternativeName>
        <fullName evidence="7">tRNA (guanine(46)-N(7))-methyltransferase</fullName>
    </alternativeName>
    <alternativeName>
        <fullName evidence="7">tRNA(m7G46)-methyltransferase</fullName>
    </alternativeName>
</protein>
<dbReference type="InterPro" id="IPR055361">
    <property type="entry name" value="tRNA_methyltr_TrmB_bact"/>
</dbReference>
<comment type="similarity">
    <text evidence="7">Belongs to the class I-like SAM-binding methyltransferase superfamily. TrmB family.</text>
</comment>
<evidence type="ECO:0000256" key="2">
    <source>
        <dbReference type="ARBA" id="ARBA00003015"/>
    </source>
</evidence>
<dbReference type="GO" id="GO:0008176">
    <property type="term" value="F:tRNA (guanine(46)-N7)-methyltransferase activity"/>
    <property type="evidence" value="ECO:0007669"/>
    <property type="project" value="UniProtKB-UniRule"/>
</dbReference>
<name>A0A2N6UK77_9FIRM</name>
<dbReference type="GO" id="GO:0043527">
    <property type="term" value="C:tRNA methyltransferase complex"/>
    <property type="evidence" value="ECO:0007669"/>
    <property type="project" value="TreeGrafter"/>
</dbReference>
<evidence type="ECO:0000313" key="9">
    <source>
        <dbReference type="Proteomes" id="UP000235658"/>
    </source>
</evidence>
<dbReference type="NCBIfam" id="NF001080">
    <property type="entry name" value="PRK00121.2-2"/>
    <property type="match status" value="1"/>
</dbReference>
<dbReference type="EMBL" id="PNHP01000001">
    <property type="protein sequence ID" value="PMC82196.1"/>
    <property type="molecule type" value="Genomic_DNA"/>
</dbReference>
<comment type="catalytic activity">
    <reaction evidence="1 7">
        <text>guanosine(46) in tRNA + S-adenosyl-L-methionine = N(7)-methylguanosine(46) in tRNA + S-adenosyl-L-homocysteine</text>
        <dbReference type="Rhea" id="RHEA:42708"/>
        <dbReference type="Rhea" id="RHEA-COMP:10188"/>
        <dbReference type="Rhea" id="RHEA-COMP:10189"/>
        <dbReference type="ChEBI" id="CHEBI:57856"/>
        <dbReference type="ChEBI" id="CHEBI:59789"/>
        <dbReference type="ChEBI" id="CHEBI:74269"/>
        <dbReference type="ChEBI" id="CHEBI:74480"/>
        <dbReference type="EC" id="2.1.1.33"/>
    </reaction>
</comment>
<dbReference type="CDD" id="cd02440">
    <property type="entry name" value="AdoMet_MTases"/>
    <property type="match status" value="1"/>
</dbReference>
<evidence type="ECO:0000256" key="3">
    <source>
        <dbReference type="ARBA" id="ARBA00022603"/>
    </source>
</evidence>
<comment type="caution">
    <text evidence="7">Lacks conserved residue(s) required for the propagation of feature annotation.</text>
</comment>
<comment type="function">
    <text evidence="2 7">Catalyzes the formation of N(7)-methylguanine at position 46 (m7G46) in tRNA.</text>
</comment>
<dbReference type="PANTHER" id="PTHR23417:SF14">
    <property type="entry name" value="PENTACOTRIPEPTIDE-REPEAT REGION OF PRORP DOMAIN-CONTAINING PROTEIN"/>
    <property type="match status" value="1"/>
</dbReference>
<comment type="pathway">
    <text evidence="7">tRNA modification; N(7)-methylguanine-tRNA biosynthesis.</text>
</comment>
<evidence type="ECO:0000256" key="7">
    <source>
        <dbReference type="HAMAP-Rule" id="MF_01057"/>
    </source>
</evidence>
<sequence>MRLRFKENAIPEMKENPLIFFDGKENKGRWKKIFGNDNDIYLEIGSGRGDFLVEIAKDNPDINFVGLEVNTNAFVVASRKIKENELKNVRGLIADAEKLEEIFENDEISRIYLNFSTPWPKRRHHKRRLSHERFLNRYKNIVKDKSILELKTDNQELFEASLSYFEDFSMDIIEKEENISEEKSSYISEYERKFRNKNMPIYYIKARFNK</sequence>
<feature type="binding site" evidence="7">
    <location>
        <position position="68"/>
    </location>
    <ligand>
        <name>S-adenosyl-L-methionine</name>
        <dbReference type="ChEBI" id="CHEBI:59789"/>
    </ligand>
</feature>
<dbReference type="AlphaFoldDB" id="A0A2N6UK77"/>
<evidence type="ECO:0000256" key="6">
    <source>
        <dbReference type="ARBA" id="ARBA00022694"/>
    </source>
</evidence>
<dbReference type="RefSeq" id="WP_102197315.1">
    <property type="nucleotide sequence ID" value="NZ_JAHAHW010000004.1"/>
</dbReference>
<feature type="binding site" evidence="7">
    <location>
        <position position="121"/>
    </location>
    <ligand>
        <name>substrate</name>
    </ligand>
</feature>
<dbReference type="HAMAP" id="MF_01057">
    <property type="entry name" value="tRNA_methyltr_TrmB"/>
    <property type="match status" value="1"/>
</dbReference>
<keyword evidence="4 7" id="KW-0808">Transferase</keyword>
<dbReference type="EC" id="2.1.1.33" evidence="7"/>
<dbReference type="UniPathway" id="UPA00989"/>
<dbReference type="Proteomes" id="UP000235658">
    <property type="component" value="Unassembled WGS sequence"/>
</dbReference>
<dbReference type="GeneID" id="84577602"/>
<keyword evidence="6 7" id="KW-0819">tRNA processing</keyword>
<feature type="binding site" evidence="7">
    <location>
        <position position="153"/>
    </location>
    <ligand>
        <name>substrate</name>
    </ligand>
</feature>
<feature type="binding site" evidence="7">
    <location>
        <position position="43"/>
    </location>
    <ligand>
        <name>S-adenosyl-L-methionine</name>
        <dbReference type="ChEBI" id="CHEBI:59789"/>
    </ligand>
</feature>
<dbReference type="Gene3D" id="3.40.50.150">
    <property type="entry name" value="Vaccinia Virus protein VP39"/>
    <property type="match status" value="1"/>
</dbReference>
<dbReference type="InterPro" id="IPR003358">
    <property type="entry name" value="tRNA_(Gua-N-7)_MeTrfase_Trmb"/>
</dbReference>
<organism evidence="8 9">
    <name type="scientific">Anaerococcus hydrogenalis</name>
    <dbReference type="NCBI Taxonomy" id="33029"/>
    <lineage>
        <taxon>Bacteria</taxon>
        <taxon>Bacillati</taxon>
        <taxon>Bacillota</taxon>
        <taxon>Tissierellia</taxon>
        <taxon>Tissierellales</taxon>
        <taxon>Peptoniphilaceae</taxon>
        <taxon>Anaerococcus</taxon>
    </lineage>
</organism>
<accession>A0A2N6UK77</accession>
<dbReference type="SUPFAM" id="SSF53335">
    <property type="entry name" value="S-adenosyl-L-methionine-dependent methyltransferases"/>
    <property type="match status" value="1"/>
</dbReference>
<gene>
    <name evidence="7" type="primary">trmB</name>
    <name evidence="8" type="ORF">CJ192_00225</name>
</gene>
<comment type="caution">
    <text evidence="8">The sequence shown here is derived from an EMBL/GenBank/DDBJ whole genome shotgun (WGS) entry which is preliminary data.</text>
</comment>
<dbReference type="PANTHER" id="PTHR23417">
    <property type="entry name" value="3-DEOXY-D-MANNO-OCTULOSONIC-ACID TRANSFERASE/TRNA GUANINE-N 7 - -METHYLTRANSFERASE"/>
    <property type="match status" value="1"/>
</dbReference>